<evidence type="ECO:0000313" key="2">
    <source>
        <dbReference type="EMBL" id="CAG6598102.1"/>
    </source>
</evidence>
<protein>
    <submittedName>
        <fullName evidence="2">(northern house mosquito) hypothetical protein</fullName>
    </submittedName>
</protein>
<accession>A0A8D8PCV6</accession>
<feature type="compositionally biased region" description="Basic and acidic residues" evidence="1">
    <location>
        <begin position="123"/>
        <end position="134"/>
    </location>
</feature>
<dbReference type="EMBL" id="HBUE01340356">
    <property type="protein sequence ID" value="CAG6598102.1"/>
    <property type="molecule type" value="Transcribed_RNA"/>
</dbReference>
<dbReference type="EMBL" id="HBUE01340359">
    <property type="protein sequence ID" value="CAG6598104.1"/>
    <property type="molecule type" value="Transcribed_RNA"/>
</dbReference>
<reference evidence="2" key="1">
    <citation type="submission" date="2021-05" db="EMBL/GenBank/DDBJ databases">
        <authorList>
            <person name="Alioto T."/>
            <person name="Alioto T."/>
            <person name="Gomez Garrido J."/>
        </authorList>
    </citation>
    <scope>NUCLEOTIDE SEQUENCE</scope>
</reference>
<organism evidence="2">
    <name type="scientific">Culex pipiens</name>
    <name type="common">House mosquito</name>
    <dbReference type="NCBI Taxonomy" id="7175"/>
    <lineage>
        <taxon>Eukaryota</taxon>
        <taxon>Metazoa</taxon>
        <taxon>Ecdysozoa</taxon>
        <taxon>Arthropoda</taxon>
        <taxon>Hexapoda</taxon>
        <taxon>Insecta</taxon>
        <taxon>Pterygota</taxon>
        <taxon>Neoptera</taxon>
        <taxon>Endopterygota</taxon>
        <taxon>Diptera</taxon>
        <taxon>Nematocera</taxon>
        <taxon>Culicoidea</taxon>
        <taxon>Culicidae</taxon>
        <taxon>Culicinae</taxon>
        <taxon>Culicini</taxon>
        <taxon>Culex</taxon>
        <taxon>Culex</taxon>
    </lineage>
</organism>
<evidence type="ECO:0000256" key="1">
    <source>
        <dbReference type="SAM" id="MobiDB-lite"/>
    </source>
</evidence>
<name>A0A8D8PCV6_CULPI</name>
<feature type="region of interest" description="Disordered" evidence="1">
    <location>
        <begin position="51"/>
        <end position="140"/>
    </location>
</feature>
<dbReference type="EMBL" id="HBUE01233494">
    <property type="protein sequence ID" value="CAG6545939.1"/>
    <property type="molecule type" value="Transcribed_RNA"/>
</dbReference>
<proteinExistence type="predicted"/>
<sequence length="255" mass="28208">MVRNGRRRIFPSISSGGRTCCGSRRWVRNGHDGHLTQLGHVHQILVEHSNDQPNDDVERDHHGTESPVLPLADNAVGHLVVPDGDHDGGGNERAEKVHHHPRDEKLVPVAERSDEQTQAAQDVDGREGGADVKHAQSHGRQVGRRLEAHLVHGFAFGIGRNVNILLAFLLVGNVRPQDGAHLLGVGQSEQHDKQQDMGDEHFVDGNQDGGDPEVLGRNGHQHHLPNFIDQTHFHCLAKALQKFRSRFSVRSLCEL</sequence>
<dbReference type="AlphaFoldDB" id="A0A8D8PCV6"/>
<feature type="compositionally biased region" description="Basic and acidic residues" evidence="1">
    <location>
        <begin position="83"/>
        <end position="115"/>
    </location>
</feature>
<dbReference type="EMBL" id="HBUE01233497">
    <property type="protein sequence ID" value="CAG6545941.1"/>
    <property type="molecule type" value="Transcribed_RNA"/>
</dbReference>